<organism evidence="13 14">
    <name type="scientific">Rotaria sordida</name>
    <dbReference type="NCBI Taxonomy" id="392033"/>
    <lineage>
        <taxon>Eukaryota</taxon>
        <taxon>Metazoa</taxon>
        <taxon>Spiralia</taxon>
        <taxon>Gnathifera</taxon>
        <taxon>Rotifera</taxon>
        <taxon>Eurotatoria</taxon>
        <taxon>Bdelloidea</taxon>
        <taxon>Philodinida</taxon>
        <taxon>Philodinidae</taxon>
        <taxon>Rotaria</taxon>
    </lineage>
</organism>
<dbReference type="PANTHER" id="PTHR24302">
    <property type="entry name" value="CYTOCHROME P450 FAMILY 3"/>
    <property type="match status" value="1"/>
</dbReference>
<dbReference type="GO" id="GO:0005506">
    <property type="term" value="F:iron ion binding"/>
    <property type="evidence" value="ECO:0007669"/>
    <property type="project" value="InterPro"/>
</dbReference>
<keyword evidence="8" id="KW-0492">Microsome</keyword>
<dbReference type="InterPro" id="IPR001128">
    <property type="entry name" value="Cyt_P450"/>
</dbReference>
<dbReference type="Proteomes" id="UP000663836">
    <property type="component" value="Unassembled WGS sequence"/>
</dbReference>
<proteinExistence type="inferred from homology"/>
<sequence>MLTTILVTILLILIISFGWHIHRAYSFFIRLNIPGPPPRFFVGNFLEILESKRLSLKLQEWTKKYGRIFGYFEGHTPILVISDPNILQDVFIKSFSSFYSRREFPFADPHAKNVALFIASGLRWKRQRFVINPTFSSLKLKQMSPLINRSIDSFMTKLAEQHRCDQPFGTYTLFKRFTMDTIWSCGFGLDTDMQNNPNDPHLVQSQRLAAEESNVTPLIILFLLVPELKWLWNRLHQYDSSIRYWLTNYLPITRRFISDEPLMWIENQAEHLIKKRVELGYTKRMDLLQLMLESASDDDFIQVRTYFSL</sequence>
<dbReference type="GO" id="GO:0020037">
    <property type="term" value="F:heme binding"/>
    <property type="evidence" value="ECO:0007669"/>
    <property type="project" value="InterPro"/>
</dbReference>
<evidence type="ECO:0000256" key="12">
    <source>
        <dbReference type="ARBA" id="ARBA00023136"/>
    </source>
</evidence>
<comment type="caution">
    <text evidence="13">The sequence shown here is derived from an EMBL/GenBank/DDBJ whole genome shotgun (WGS) entry which is preliminary data.</text>
</comment>
<evidence type="ECO:0000256" key="10">
    <source>
        <dbReference type="ARBA" id="ARBA00023004"/>
    </source>
</evidence>
<keyword evidence="10" id="KW-0408">Iron</keyword>
<dbReference type="EMBL" id="CAJOBD010014297">
    <property type="protein sequence ID" value="CAF4198665.1"/>
    <property type="molecule type" value="Genomic_DNA"/>
</dbReference>
<evidence type="ECO:0000313" key="14">
    <source>
        <dbReference type="Proteomes" id="UP000663836"/>
    </source>
</evidence>
<name>A0A820AUX7_9BILA</name>
<dbReference type="AlphaFoldDB" id="A0A820AUX7"/>
<evidence type="ECO:0000313" key="13">
    <source>
        <dbReference type="EMBL" id="CAF4198665.1"/>
    </source>
</evidence>
<evidence type="ECO:0008006" key="15">
    <source>
        <dbReference type="Google" id="ProtNLM"/>
    </source>
</evidence>
<gene>
    <name evidence="13" type="ORF">JBS370_LOCUS36408</name>
</gene>
<evidence type="ECO:0000256" key="5">
    <source>
        <dbReference type="ARBA" id="ARBA00022617"/>
    </source>
</evidence>
<keyword evidence="12" id="KW-0472">Membrane</keyword>
<evidence type="ECO:0000256" key="4">
    <source>
        <dbReference type="ARBA" id="ARBA00010617"/>
    </source>
</evidence>
<dbReference type="Gene3D" id="1.10.630.10">
    <property type="entry name" value="Cytochrome P450"/>
    <property type="match status" value="1"/>
</dbReference>
<evidence type="ECO:0000256" key="11">
    <source>
        <dbReference type="ARBA" id="ARBA00023033"/>
    </source>
</evidence>
<accession>A0A820AUX7</accession>
<dbReference type="SUPFAM" id="SSF48264">
    <property type="entry name" value="Cytochrome P450"/>
    <property type="match status" value="1"/>
</dbReference>
<protein>
    <recommendedName>
        <fullName evidence="15">Cytochrome P450</fullName>
    </recommendedName>
</protein>
<dbReference type="PRINTS" id="PR00464">
    <property type="entry name" value="EP450II"/>
</dbReference>
<comment type="similarity">
    <text evidence="4">Belongs to the cytochrome P450 family.</text>
</comment>
<comment type="cofactor">
    <cofactor evidence="1">
        <name>heme</name>
        <dbReference type="ChEBI" id="CHEBI:30413"/>
    </cofactor>
</comment>
<dbReference type="GO" id="GO:0005789">
    <property type="term" value="C:endoplasmic reticulum membrane"/>
    <property type="evidence" value="ECO:0007669"/>
    <property type="project" value="UniProtKB-SubCell"/>
</dbReference>
<evidence type="ECO:0000256" key="3">
    <source>
        <dbReference type="ARBA" id="ARBA00004586"/>
    </source>
</evidence>
<keyword evidence="5" id="KW-0349">Heme</keyword>
<dbReference type="GO" id="GO:0016712">
    <property type="term" value="F:oxidoreductase activity, acting on paired donors, with incorporation or reduction of molecular oxygen, reduced flavin or flavoprotein as one donor, and incorporation of one atom of oxygen"/>
    <property type="evidence" value="ECO:0007669"/>
    <property type="project" value="InterPro"/>
</dbReference>
<keyword evidence="9" id="KW-0560">Oxidoreductase</keyword>
<evidence type="ECO:0000256" key="1">
    <source>
        <dbReference type="ARBA" id="ARBA00001971"/>
    </source>
</evidence>
<keyword evidence="11" id="KW-0503">Monooxygenase</keyword>
<evidence type="ECO:0000256" key="8">
    <source>
        <dbReference type="ARBA" id="ARBA00022848"/>
    </source>
</evidence>
<evidence type="ECO:0000256" key="6">
    <source>
        <dbReference type="ARBA" id="ARBA00022723"/>
    </source>
</evidence>
<evidence type="ECO:0000256" key="7">
    <source>
        <dbReference type="ARBA" id="ARBA00022824"/>
    </source>
</evidence>
<dbReference type="InterPro" id="IPR050705">
    <property type="entry name" value="Cytochrome_P450_3A"/>
</dbReference>
<evidence type="ECO:0000256" key="2">
    <source>
        <dbReference type="ARBA" id="ARBA00004524"/>
    </source>
</evidence>
<dbReference type="InterPro" id="IPR002402">
    <property type="entry name" value="Cyt_P450_E_grp-II"/>
</dbReference>
<dbReference type="GO" id="GO:0008395">
    <property type="term" value="F:steroid hydroxylase activity"/>
    <property type="evidence" value="ECO:0007669"/>
    <property type="project" value="TreeGrafter"/>
</dbReference>
<keyword evidence="7" id="KW-0256">Endoplasmic reticulum</keyword>
<dbReference type="Pfam" id="PF00067">
    <property type="entry name" value="p450"/>
    <property type="match status" value="1"/>
</dbReference>
<dbReference type="PANTHER" id="PTHR24302:SF15">
    <property type="entry name" value="FATTY-ACID PEROXYGENASE"/>
    <property type="match status" value="1"/>
</dbReference>
<keyword evidence="6" id="KW-0479">Metal-binding</keyword>
<dbReference type="InterPro" id="IPR036396">
    <property type="entry name" value="Cyt_P450_sf"/>
</dbReference>
<dbReference type="InterPro" id="IPR008072">
    <property type="entry name" value="Cyt_P450_E_CYP3A"/>
</dbReference>
<evidence type="ECO:0000256" key="9">
    <source>
        <dbReference type="ARBA" id="ARBA00023002"/>
    </source>
</evidence>
<reference evidence="13" key="1">
    <citation type="submission" date="2021-02" db="EMBL/GenBank/DDBJ databases">
        <authorList>
            <person name="Nowell W R."/>
        </authorList>
    </citation>
    <scope>NUCLEOTIDE SEQUENCE</scope>
</reference>
<dbReference type="PRINTS" id="PR01689">
    <property type="entry name" value="EP450IICYP3A"/>
</dbReference>
<comment type="subcellular location">
    <subcellularLocation>
        <location evidence="3">Endoplasmic reticulum membrane</location>
    </subcellularLocation>
    <subcellularLocation>
        <location evidence="2">Microsome membrane</location>
    </subcellularLocation>
</comment>